<dbReference type="PATRIC" id="fig|104102.7.peg.2629"/>
<dbReference type="AlphaFoldDB" id="A0A094YJ36"/>
<organism evidence="2 3">
    <name type="scientific">Acetobacter tropicalis</name>
    <dbReference type="NCBI Taxonomy" id="104102"/>
    <lineage>
        <taxon>Bacteria</taxon>
        <taxon>Pseudomonadati</taxon>
        <taxon>Pseudomonadota</taxon>
        <taxon>Alphaproteobacteria</taxon>
        <taxon>Acetobacterales</taxon>
        <taxon>Acetobacteraceae</taxon>
        <taxon>Acetobacter</taxon>
    </lineage>
</organism>
<evidence type="ECO:0000313" key="3">
    <source>
        <dbReference type="Proteomes" id="UP000029448"/>
    </source>
</evidence>
<evidence type="ECO:0000313" key="2">
    <source>
        <dbReference type="EMBL" id="KGB22065.1"/>
    </source>
</evidence>
<evidence type="ECO:0000256" key="1">
    <source>
        <dbReference type="SAM" id="SignalP"/>
    </source>
</evidence>
<comment type="caution">
    <text evidence="2">The sequence shown here is derived from an EMBL/GenBank/DDBJ whole genome shotgun (WGS) entry which is preliminary data.</text>
</comment>
<sequence length="187" mass="18680">MKVRDHLFSAVIFAGLLSNPALAQQTEQGSVGCADLTQAAANAINQRVQANDAYEKQPESVGALSCLDGFLHGQGLNVITSGLDPASLIQSLEDQLGSQICQAAQSAWGSAMGGTQCSLSLSGINLGLGFGNVGSGTMCPSLNFGGGGPPLASGGIGTTAGSGSLYVQSNPLLPAGYSANSIMDGVF</sequence>
<accession>A0A094YJ36</accession>
<dbReference type="EMBL" id="JOKM01000089">
    <property type="protein sequence ID" value="KGB22065.1"/>
    <property type="molecule type" value="Genomic_DNA"/>
</dbReference>
<reference evidence="2 3" key="1">
    <citation type="submission" date="2014-06" db="EMBL/GenBank/DDBJ databases">
        <title>Functional and comparative genomic analyses of the Drosophila gut microbiota identify candidate symbiosis factors.</title>
        <authorList>
            <person name="Newell P.D."/>
            <person name="Chaston J.M."/>
            <person name="Douglas A.E."/>
        </authorList>
    </citation>
    <scope>NUCLEOTIDE SEQUENCE [LARGE SCALE GENOMIC DNA]</scope>
    <source>
        <strain evidence="2 3">DmCS_006</strain>
    </source>
</reference>
<feature type="signal peptide" evidence="1">
    <location>
        <begin position="1"/>
        <end position="23"/>
    </location>
</feature>
<feature type="chain" id="PRO_5001904055" evidence="1">
    <location>
        <begin position="24"/>
        <end position="187"/>
    </location>
</feature>
<keyword evidence="3" id="KW-1185">Reference proteome</keyword>
<dbReference type="STRING" id="104102.AtDm6_2664"/>
<dbReference type="RefSeq" id="WP_052051449.1">
    <property type="nucleotide sequence ID" value="NZ_JACAOJ010000036.1"/>
</dbReference>
<proteinExistence type="predicted"/>
<dbReference type="Proteomes" id="UP000029448">
    <property type="component" value="Unassembled WGS sequence"/>
</dbReference>
<protein>
    <submittedName>
        <fullName evidence="2">Uncharacterized protein</fullName>
    </submittedName>
</protein>
<gene>
    <name evidence="2" type="ORF">AtDm6_2664</name>
</gene>
<name>A0A094YJ36_9PROT</name>
<keyword evidence="1" id="KW-0732">Signal</keyword>